<reference evidence="2" key="1">
    <citation type="submission" date="2021-03" db="EMBL/GenBank/DDBJ databases">
        <title>Antimicrobial resistance genes in bacteria isolated from Japanese honey, and their potential for conferring macrolide and lincosamide resistance in the American foulbrood pathogen Paenibacillus larvae.</title>
        <authorList>
            <person name="Okamoto M."/>
            <person name="Kumagai M."/>
            <person name="Kanamori H."/>
            <person name="Takamatsu D."/>
        </authorList>
    </citation>
    <scope>NUCLEOTIDE SEQUENCE</scope>
    <source>
        <strain evidence="2">J2TS6</strain>
    </source>
</reference>
<name>A0A919XEL0_9BACL</name>
<evidence type="ECO:0000313" key="2">
    <source>
        <dbReference type="EMBL" id="GIO30751.1"/>
    </source>
</evidence>
<evidence type="ECO:0000256" key="1">
    <source>
        <dbReference type="SAM" id="Phobius"/>
    </source>
</evidence>
<keyword evidence="3" id="KW-1185">Reference proteome</keyword>
<protein>
    <submittedName>
        <fullName evidence="2">Uncharacterized protein</fullName>
    </submittedName>
</protein>
<keyword evidence="1" id="KW-1133">Transmembrane helix</keyword>
<evidence type="ECO:0000313" key="3">
    <source>
        <dbReference type="Proteomes" id="UP000679779"/>
    </source>
</evidence>
<gene>
    <name evidence="2" type="ORF">J2TS6_18920</name>
</gene>
<keyword evidence="1" id="KW-0812">Transmembrane</keyword>
<proteinExistence type="predicted"/>
<dbReference type="EMBL" id="BORQ01000002">
    <property type="protein sequence ID" value="GIO30751.1"/>
    <property type="molecule type" value="Genomic_DNA"/>
</dbReference>
<organism evidence="2 3">
    <name type="scientific">Paenibacillus albilobatus</name>
    <dbReference type="NCBI Taxonomy" id="2716884"/>
    <lineage>
        <taxon>Bacteria</taxon>
        <taxon>Bacillati</taxon>
        <taxon>Bacillota</taxon>
        <taxon>Bacilli</taxon>
        <taxon>Bacillales</taxon>
        <taxon>Paenibacillaceae</taxon>
        <taxon>Paenibacillus</taxon>
    </lineage>
</organism>
<dbReference type="AlphaFoldDB" id="A0A919XEL0"/>
<keyword evidence="1" id="KW-0472">Membrane</keyword>
<sequence length="191" mass="22084">MDLKLIIYAVRTHVLKELHPVAANRTIEVIEMEERADWLVMLLIGLLLLVWIAYGLRTWLFRPLPVRVPDMPINENIPEHPALDLLEKAGYEVLGGKIKIPLVFDVDGEDFHSRLFIDFIARNDENVLYLVKVARSRLPMDWTGSAIRDRLLPYFLLYPGCGGVLYVDVDNDEVACIHFDWDEEDAYGYDE</sequence>
<feature type="transmembrane region" description="Helical" evidence="1">
    <location>
        <begin position="38"/>
        <end position="56"/>
    </location>
</feature>
<comment type="caution">
    <text evidence="2">The sequence shown here is derived from an EMBL/GenBank/DDBJ whole genome shotgun (WGS) entry which is preliminary data.</text>
</comment>
<accession>A0A919XEL0</accession>
<dbReference type="Proteomes" id="UP000679779">
    <property type="component" value="Unassembled WGS sequence"/>
</dbReference>